<feature type="transmembrane region" description="Helical" evidence="1">
    <location>
        <begin position="104"/>
        <end position="124"/>
    </location>
</feature>
<keyword evidence="1" id="KW-1133">Transmembrane helix</keyword>
<sequence length="131" mass="14761">MSKRLRIAIAAGAPLLVLIAFVLRDQIVGFARLMPPCSFHKLTGYWCTGCGNTRSTIALLQGHIWTAIRNNATMPFLSLLLCLLYIENFAAIFGRDIKLLPRKLWIWLIVIGLFVVYYIVRNFIPALAPIS</sequence>
<evidence type="ECO:0000256" key="1">
    <source>
        <dbReference type="SAM" id="Phobius"/>
    </source>
</evidence>
<keyword evidence="1" id="KW-0812">Transmembrane</keyword>
<gene>
    <name evidence="2" type="ORF">SAMN02910280_1669</name>
</gene>
<dbReference type="RefSeq" id="WP_072299971.1">
    <property type="nucleotide sequence ID" value="NZ_CAMIZA010000030.1"/>
</dbReference>
<dbReference type="Proteomes" id="UP000183461">
    <property type="component" value="Unassembled WGS sequence"/>
</dbReference>
<feature type="transmembrane region" description="Helical" evidence="1">
    <location>
        <begin position="72"/>
        <end position="92"/>
    </location>
</feature>
<dbReference type="Pfam" id="PF10825">
    <property type="entry name" value="DUF2752"/>
    <property type="match status" value="1"/>
</dbReference>
<proteinExistence type="predicted"/>
<evidence type="ECO:0008006" key="4">
    <source>
        <dbReference type="Google" id="ProtNLM"/>
    </source>
</evidence>
<dbReference type="AlphaFoldDB" id="A0A1K1N3E7"/>
<organism evidence="2 3">
    <name type="scientific">Ruminococcus flavefaciens</name>
    <dbReference type="NCBI Taxonomy" id="1265"/>
    <lineage>
        <taxon>Bacteria</taxon>
        <taxon>Bacillati</taxon>
        <taxon>Bacillota</taxon>
        <taxon>Clostridia</taxon>
        <taxon>Eubacteriales</taxon>
        <taxon>Oscillospiraceae</taxon>
        <taxon>Ruminococcus</taxon>
    </lineage>
</organism>
<name>A0A1K1N3E7_RUMFL</name>
<evidence type="ECO:0000313" key="2">
    <source>
        <dbReference type="EMBL" id="SFW29863.1"/>
    </source>
</evidence>
<dbReference type="InterPro" id="IPR021215">
    <property type="entry name" value="DUF2752"/>
</dbReference>
<evidence type="ECO:0000313" key="3">
    <source>
        <dbReference type="Proteomes" id="UP000183461"/>
    </source>
</evidence>
<dbReference type="EMBL" id="FPIP01000003">
    <property type="protein sequence ID" value="SFW29863.1"/>
    <property type="molecule type" value="Genomic_DNA"/>
</dbReference>
<reference evidence="2 3" key="1">
    <citation type="submission" date="2016-11" db="EMBL/GenBank/DDBJ databases">
        <authorList>
            <person name="Jaros S."/>
            <person name="Januszkiewicz K."/>
            <person name="Wedrychowicz H."/>
        </authorList>
    </citation>
    <scope>NUCLEOTIDE SEQUENCE [LARGE SCALE GENOMIC DNA]</scope>
    <source>
        <strain evidence="2 3">YL228</strain>
    </source>
</reference>
<accession>A0A1K1N3E7</accession>
<keyword evidence="1" id="KW-0472">Membrane</keyword>
<protein>
    <recommendedName>
        <fullName evidence="4">DUF2752 domain-containing protein</fullName>
    </recommendedName>
</protein>